<accession>A0A1J7IA22</accession>
<reference evidence="1 2" key="1">
    <citation type="submission" date="2016-10" db="EMBL/GenBank/DDBJ databases">
        <title>Draft genome sequence of Coniochaeta ligniaria NRRL30616, a lignocellulolytic fungus for bioabatement of inhibitors in plant biomass hydrolysates.</title>
        <authorList>
            <consortium name="DOE Joint Genome Institute"/>
            <person name="Jimenez D.J."/>
            <person name="Hector R.E."/>
            <person name="Riley R."/>
            <person name="Sun H."/>
            <person name="Grigoriev I.V."/>
            <person name="Van Elsas J.D."/>
            <person name="Nichols N.N."/>
        </authorList>
    </citation>
    <scope>NUCLEOTIDE SEQUENCE [LARGE SCALE GENOMIC DNA]</scope>
    <source>
        <strain evidence="1 2">NRRL 30616</strain>
    </source>
</reference>
<keyword evidence="2" id="KW-1185">Reference proteome</keyword>
<protein>
    <submittedName>
        <fullName evidence="1">Uncharacterized protein</fullName>
    </submittedName>
</protein>
<proteinExistence type="predicted"/>
<evidence type="ECO:0000313" key="1">
    <source>
        <dbReference type="EMBL" id="OIW24301.1"/>
    </source>
</evidence>
<name>A0A1J7IA22_9PEZI</name>
<gene>
    <name evidence="1" type="ORF">CONLIGDRAFT_649046</name>
</gene>
<evidence type="ECO:0000313" key="2">
    <source>
        <dbReference type="Proteomes" id="UP000182658"/>
    </source>
</evidence>
<dbReference type="AlphaFoldDB" id="A0A1J7IA22"/>
<dbReference type="EMBL" id="KV875104">
    <property type="protein sequence ID" value="OIW24301.1"/>
    <property type="molecule type" value="Genomic_DNA"/>
</dbReference>
<dbReference type="Proteomes" id="UP000182658">
    <property type="component" value="Unassembled WGS sequence"/>
</dbReference>
<sequence>MCQVVQGVNLLNLSSCPALNMFNLFILLISEPVQHVHLSSSQASKLASAKVDEGHIHISMVPPTKVQETSAGQTSGAGRVSCTATVNAKRGDAKLCQHLQGLS</sequence>
<dbReference type="InParanoid" id="A0A1J7IA22"/>
<organism evidence="1 2">
    <name type="scientific">Coniochaeta ligniaria NRRL 30616</name>
    <dbReference type="NCBI Taxonomy" id="1408157"/>
    <lineage>
        <taxon>Eukaryota</taxon>
        <taxon>Fungi</taxon>
        <taxon>Dikarya</taxon>
        <taxon>Ascomycota</taxon>
        <taxon>Pezizomycotina</taxon>
        <taxon>Sordariomycetes</taxon>
        <taxon>Sordariomycetidae</taxon>
        <taxon>Coniochaetales</taxon>
        <taxon>Coniochaetaceae</taxon>
        <taxon>Coniochaeta</taxon>
    </lineage>
</organism>